<evidence type="ECO:0000256" key="3">
    <source>
        <dbReference type="ARBA" id="ARBA00022884"/>
    </source>
</evidence>
<protein>
    <recommendedName>
        <fullName evidence="5">DUS-like FMN-binding domain-containing protein</fullName>
    </recommendedName>
</protein>
<dbReference type="EMBL" id="HBHT01024514">
    <property type="protein sequence ID" value="CAD9975871.1"/>
    <property type="molecule type" value="Transcribed_RNA"/>
</dbReference>
<dbReference type="Gene3D" id="3.20.20.70">
    <property type="entry name" value="Aldolase class I"/>
    <property type="match status" value="1"/>
</dbReference>
<evidence type="ECO:0000313" key="6">
    <source>
        <dbReference type="EMBL" id="CAD9975871.1"/>
    </source>
</evidence>
<keyword evidence="1" id="KW-0820">tRNA-binding</keyword>
<accession>A0A7S2YGW2</accession>
<keyword evidence="2" id="KW-0521">NADP</keyword>
<dbReference type="InterPro" id="IPR004653">
    <property type="entry name" value="DusA"/>
</dbReference>
<feature type="domain" description="DUS-like FMN-binding" evidence="5">
    <location>
        <begin position="46"/>
        <end position="292"/>
    </location>
</feature>
<feature type="compositionally biased region" description="Basic and acidic residues" evidence="4">
    <location>
        <begin position="14"/>
        <end position="40"/>
    </location>
</feature>
<sequence length="403" mass="46247">MSTSSFESNCRSNRKSELNEHEEHLHDGNRKRLNESPPTAEKELHVAPMLDVTYHEFRYLVRLLSKRVILWTEMVVDESLVHNNDNHENGDPFLYMTPTECPIICQLGGNGQHPEWTTRAVQRIASYRAKATSDKKDDNGNMFKYCEINLNCECPSNRVISDKRSFGAILMKKADAAVTMLQTMQSAVDSMESDNGTRQKPPPISVKTRIGVDDWDDIQEFLIPYIQKLSQHCQRFYIHARKVYTQGLNPSQNRMVPPLNYAAVYRLCREFPHCDFWINGGIHTLVEARDLLYGKKSPDILDTDQNDSWIQDHHGTVPCEACQCPFGSCVFLPICEDVSWDEPLWKTHPSWPWPTATFMTLLTMSIAILLLMSQIDATYCCSIVIIWKPSCIRGDVVIGKMIW</sequence>
<evidence type="ECO:0000256" key="4">
    <source>
        <dbReference type="SAM" id="MobiDB-lite"/>
    </source>
</evidence>
<dbReference type="GO" id="GO:0017150">
    <property type="term" value="F:tRNA dihydrouridine synthase activity"/>
    <property type="evidence" value="ECO:0007669"/>
    <property type="project" value="InterPro"/>
</dbReference>
<name>A0A7S2YGW2_9STRA</name>
<dbReference type="AlphaFoldDB" id="A0A7S2YGW2"/>
<organism evidence="6">
    <name type="scientific">Entomoneis paludosa</name>
    <dbReference type="NCBI Taxonomy" id="265537"/>
    <lineage>
        <taxon>Eukaryota</taxon>
        <taxon>Sar</taxon>
        <taxon>Stramenopiles</taxon>
        <taxon>Ochrophyta</taxon>
        <taxon>Bacillariophyta</taxon>
        <taxon>Bacillariophyceae</taxon>
        <taxon>Bacillariophycidae</taxon>
        <taxon>Entomoneidaceae</taxon>
        <taxon>Entomoneis</taxon>
    </lineage>
</organism>
<evidence type="ECO:0000259" key="5">
    <source>
        <dbReference type="Pfam" id="PF01207"/>
    </source>
</evidence>
<evidence type="ECO:0000256" key="2">
    <source>
        <dbReference type="ARBA" id="ARBA00022857"/>
    </source>
</evidence>
<dbReference type="CDD" id="cd02801">
    <property type="entry name" value="DUS_like_FMN"/>
    <property type="match status" value="1"/>
</dbReference>
<dbReference type="PANTHER" id="PTHR42907:SF1">
    <property type="entry name" value="FMN-LINKED OXIDOREDUCTASES SUPERFAMILY PROTEIN"/>
    <property type="match status" value="1"/>
</dbReference>
<reference evidence="6" key="1">
    <citation type="submission" date="2021-01" db="EMBL/GenBank/DDBJ databases">
        <authorList>
            <person name="Corre E."/>
            <person name="Pelletier E."/>
            <person name="Niang G."/>
            <person name="Scheremetjew M."/>
            <person name="Finn R."/>
            <person name="Kale V."/>
            <person name="Holt S."/>
            <person name="Cochrane G."/>
            <person name="Meng A."/>
            <person name="Brown T."/>
            <person name="Cohen L."/>
        </authorList>
    </citation>
    <scope>NUCLEOTIDE SEQUENCE</scope>
    <source>
        <strain evidence="6">CCMP125</strain>
    </source>
</reference>
<dbReference type="InterPro" id="IPR013785">
    <property type="entry name" value="Aldolase_TIM"/>
</dbReference>
<dbReference type="SUPFAM" id="SSF51395">
    <property type="entry name" value="FMN-linked oxidoreductases"/>
    <property type="match status" value="1"/>
</dbReference>
<dbReference type="Pfam" id="PF01207">
    <property type="entry name" value="Dus"/>
    <property type="match status" value="1"/>
</dbReference>
<dbReference type="PANTHER" id="PTHR42907">
    <property type="entry name" value="FMN-LINKED OXIDOREDUCTASES SUPERFAMILY PROTEIN"/>
    <property type="match status" value="1"/>
</dbReference>
<dbReference type="GO" id="GO:0000049">
    <property type="term" value="F:tRNA binding"/>
    <property type="evidence" value="ECO:0007669"/>
    <property type="project" value="UniProtKB-KW"/>
</dbReference>
<keyword evidence="3" id="KW-0694">RNA-binding</keyword>
<feature type="compositionally biased region" description="Polar residues" evidence="4">
    <location>
        <begin position="1"/>
        <end position="11"/>
    </location>
</feature>
<dbReference type="InterPro" id="IPR035587">
    <property type="entry name" value="DUS-like_FMN-bd"/>
</dbReference>
<feature type="region of interest" description="Disordered" evidence="4">
    <location>
        <begin position="1"/>
        <end position="40"/>
    </location>
</feature>
<proteinExistence type="predicted"/>
<gene>
    <name evidence="6" type="ORF">APAL1065_LOCUS16476</name>
</gene>
<evidence type="ECO:0000256" key="1">
    <source>
        <dbReference type="ARBA" id="ARBA00022555"/>
    </source>
</evidence>